<evidence type="ECO:0000256" key="6">
    <source>
        <dbReference type="ARBA" id="ARBA00022801"/>
    </source>
</evidence>
<dbReference type="GO" id="GO:0005886">
    <property type="term" value="C:plasma membrane"/>
    <property type="evidence" value="ECO:0007669"/>
    <property type="project" value="UniProtKB-SubCell"/>
</dbReference>
<keyword evidence="7 10" id="KW-1133">Transmembrane helix</keyword>
<dbReference type="AlphaFoldDB" id="A0AAP9AKV3"/>
<name>A0AAP9AKV3_9ENTR</name>
<feature type="transmembrane region" description="Helical" evidence="10">
    <location>
        <begin position="6"/>
        <end position="29"/>
    </location>
</feature>
<keyword evidence="3" id="KW-1003">Cell membrane</keyword>
<feature type="domain" description="EAL" evidence="11">
    <location>
        <begin position="268"/>
        <end position="516"/>
    </location>
</feature>
<evidence type="ECO:0000256" key="10">
    <source>
        <dbReference type="SAM" id="Phobius"/>
    </source>
</evidence>
<organism evidence="12 13">
    <name type="scientific">Leclercia adecarboxylata</name>
    <dbReference type="NCBI Taxonomy" id="83655"/>
    <lineage>
        <taxon>Bacteria</taxon>
        <taxon>Pseudomonadati</taxon>
        <taxon>Pseudomonadota</taxon>
        <taxon>Gammaproteobacteria</taxon>
        <taxon>Enterobacterales</taxon>
        <taxon>Enterobacteriaceae</taxon>
        <taxon>Leclercia</taxon>
    </lineage>
</organism>
<dbReference type="PROSITE" id="PS50883">
    <property type="entry name" value="EAL"/>
    <property type="match status" value="1"/>
</dbReference>
<evidence type="ECO:0000256" key="8">
    <source>
        <dbReference type="ARBA" id="ARBA00023136"/>
    </source>
</evidence>
<keyword evidence="4" id="KW-0973">c-di-GMP</keyword>
<evidence type="ECO:0000256" key="9">
    <source>
        <dbReference type="ARBA" id="ARBA00034290"/>
    </source>
</evidence>
<evidence type="ECO:0000256" key="2">
    <source>
        <dbReference type="ARBA" id="ARBA00012282"/>
    </source>
</evidence>
<dbReference type="RefSeq" id="WP_142488460.1">
    <property type="nucleotide sequence ID" value="NZ_CP035382.1"/>
</dbReference>
<proteinExistence type="predicted"/>
<evidence type="ECO:0000259" key="11">
    <source>
        <dbReference type="PROSITE" id="PS50883"/>
    </source>
</evidence>
<dbReference type="InterPro" id="IPR050706">
    <property type="entry name" value="Cyclic-di-GMP_PDE-like"/>
</dbReference>
<dbReference type="InterPro" id="IPR035919">
    <property type="entry name" value="EAL_sf"/>
</dbReference>
<dbReference type="PANTHER" id="PTHR33121">
    <property type="entry name" value="CYCLIC DI-GMP PHOSPHODIESTERASE PDEF"/>
    <property type="match status" value="1"/>
</dbReference>
<evidence type="ECO:0000256" key="7">
    <source>
        <dbReference type="ARBA" id="ARBA00022989"/>
    </source>
</evidence>
<accession>A0AAP9AKV3</accession>
<dbReference type="Pfam" id="PF00563">
    <property type="entry name" value="EAL"/>
    <property type="match status" value="1"/>
</dbReference>
<keyword evidence="8 10" id="KW-0472">Membrane</keyword>
<dbReference type="SUPFAM" id="SSF141868">
    <property type="entry name" value="EAL domain-like"/>
    <property type="match status" value="1"/>
</dbReference>
<dbReference type="EMBL" id="CP035382">
    <property type="protein sequence ID" value="QDK19537.1"/>
    <property type="molecule type" value="Genomic_DNA"/>
</dbReference>
<comment type="subcellular location">
    <subcellularLocation>
        <location evidence="1">Cell membrane</location>
        <topology evidence="1">Multi-pass membrane protein</topology>
    </subcellularLocation>
</comment>
<dbReference type="CDD" id="cd01948">
    <property type="entry name" value="EAL"/>
    <property type="match status" value="1"/>
</dbReference>
<protein>
    <recommendedName>
        <fullName evidence="2">cyclic-guanylate-specific phosphodiesterase</fullName>
        <ecNumber evidence="2">3.1.4.52</ecNumber>
    </recommendedName>
</protein>
<dbReference type="PANTHER" id="PTHR33121:SF81">
    <property type="entry name" value="CYCLIC DI-GMP PHOSPHODIESTERASE PDEB-RELATED"/>
    <property type="match status" value="1"/>
</dbReference>
<dbReference type="InterPro" id="IPR001633">
    <property type="entry name" value="EAL_dom"/>
</dbReference>
<feature type="transmembrane region" description="Helical" evidence="10">
    <location>
        <begin position="243"/>
        <end position="262"/>
    </location>
</feature>
<dbReference type="InterPro" id="IPR024744">
    <property type="entry name" value="CSS-motif_dom"/>
</dbReference>
<evidence type="ECO:0000313" key="13">
    <source>
        <dbReference type="Proteomes" id="UP000317812"/>
    </source>
</evidence>
<evidence type="ECO:0000256" key="4">
    <source>
        <dbReference type="ARBA" id="ARBA00022636"/>
    </source>
</evidence>
<dbReference type="Pfam" id="PF12792">
    <property type="entry name" value="CSS-motif"/>
    <property type="match status" value="1"/>
</dbReference>
<evidence type="ECO:0000256" key="5">
    <source>
        <dbReference type="ARBA" id="ARBA00022692"/>
    </source>
</evidence>
<gene>
    <name evidence="12" type="ORF">ES815_14995</name>
</gene>
<dbReference type="SMART" id="SM00052">
    <property type="entry name" value="EAL"/>
    <property type="match status" value="1"/>
</dbReference>
<sequence>MTTRHLVSVVTCVLIIAVLVPVCLSVWLAHRNAEDKFVDDLNDYSARVQIRTDRVITQAKSALNEMQSFKGIPCSREHALVMRRASFSWRYIQEVIYVDDLKPRCSSLEQESHAAPFPPALRITPDGYRAWVTSHNDLNLKRYMAAIGTGHYIVMIDPASLIDVIPFGSWPIDVALVGIRRNIVFASSNSLDMQVFNEMQRNGSSHFQHNGAMYDVHNVPDLGFAIVAWASLKPLKESWHHQLYFWLPFGVLISLLTAWFVLRVLRRLQSPRHRLQDAINAREFQVHFQPIVALNSGRLTGAEALARWPQQDGSYLSPDIFVSLAEQTGLINQLTALIVEKVFEEMGEWLRQHPDQHISINLAPTDLISGAVPPLLSRLLNQWQLPPSQIALELTERGFADPTVSAPAIAGFRRAGHSVYIDDFGTGYSSLSYLQDLDIDTLKIDKSFVDALEYKNVTPHIIEMARSLNLAMVAEGIETEGQLTWLRRHGVQYGQGWFYSKALPKEDFIQWAEQNLDPESHE</sequence>
<evidence type="ECO:0000256" key="3">
    <source>
        <dbReference type="ARBA" id="ARBA00022475"/>
    </source>
</evidence>
<reference evidence="12 13" key="1">
    <citation type="submission" date="2019-01" db="EMBL/GenBank/DDBJ databases">
        <title>Florfenicol resistance in Enterobacteriaceae and whole-genome sequence analysis of florfenicol-resistant Leclercia adecarboxylata strain R25.</title>
        <authorList>
            <person name="Bao Q."/>
            <person name="Ying Y."/>
        </authorList>
    </citation>
    <scope>NUCLEOTIDE SEQUENCE [LARGE SCALE GENOMIC DNA]</scope>
    <source>
        <strain evidence="12 13">R25</strain>
    </source>
</reference>
<keyword evidence="6" id="KW-0378">Hydrolase</keyword>
<evidence type="ECO:0000313" key="12">
    <source>
        <dbReference type="EMBL" id="QDK19537.1"/>
    </source>
</evidence>
<evidence type="ECO:0000256" key="1">
    <source>
        <dbReference type="ARBA" id="ARBA00004651"/>
    </source>
</evidence>
<dbReference type="Gene3D" id="3.20.20.450">
    <property type="entry name" value="EAL domain"/>
    <property type="match status" value="1"/>
</dbReference>
<comment type="catalytic activity">
    <reaction evidence="9">
        <text>3',3'-c-di-GMP + H2O = 5'-phosphoguanylyl(3'-&gt;5')guanosine + H(+)</text>
        <dbReference type="Rhea" id="RHEA:24902"/>
        <dbReference type="ChEBI" id="CHEBI:15377"/>
        <dbReference type="ChEBI" id="CHEBI:15378"/>
        <dbReference type="ChEBI" id="CHEBI:58754"/>
        <dbReference type="ChEBI" id="CHEBI:58805"/>
        <dbReference type="EC" id="3.1.4.52"/>
    </reaction>
</comment>
<dbReference type="EC" id="3.1.4.52" evidence="2"/>
<dbReference type="GO" id="GO:0071111">
    <property type="term" value="F:cyclic-guanylate-specific phosphodiesterase activity"/>
    <property type="evidence" value="ECO:0007669"/>
    <property type="project" value="UniProtKB-EC"/>
</dbReference>
<keyword evidence="5 10" id="KW-0812">Transmembrane</keyword>
<dbReference type="Proteomes" id="UP000317812">
    <property type="component" value="Chromosome"/>
</dbReference>